<keyword evidence="2" id="KW-1185">Reference proteome</keyword>
<comment type="caution">
    <text evidence="1">The sequence shown here is derived from an EMBL/GenBank/DDBJ whole genome shotgun (WGS) entry which is preliminary data.</text>
</comment>
<organism evidence="1 2">
    <name type="scientific">Portunus trituberculatus</name>
    <name type="common">Swimming crab</name>
    <name type="synonym">Neptunus trituberculatus</name>
    <dbReference type="NCBI Taxonomy" id="210409"/>
    <lineage>
        <taxon>Eukaryota</taxon>
        <taxon>Metazoa</taxon>
        <taxon>Ecdysozoa</taxon>
        <taxon>Arthropoda</taxon>
        <taxon>Crustacea</taxon>
        <taxon>Multicrustacea</taxon>
        <taxon>Malacostraca</taxon>
        <taxon>Eumalacostraca</taxon>
        <taxon>Eucarida</taxon>
        <taxon>Decapoda</taxon>
        <taxon>Pleocyemata</taxon>
        <taxon>Brachyura</taxon>
        <taxon>Eubrachyura</taxon>
        <taxon>Portunoidea</taxon>
        <taxon>Portunidae</taxon>
        <taxon>Portuninae</taxon>
        <taxon>Portunus</taxon>
    </lineage>
</organism>
<dbReference type="EMBL" id="VSRR010012350">
    <property type="protein sequence ID" value="MPC54427.1"/>
    <property type="molecule type" value="Genomic_DNA"/>
</dbReference>
<reference evidence="1 2" key="1">
    <citation type="submission" date="2019-05" db="EMBL/GenBank/DDBJ databases">
        <title>Another draft genome of Portunus trituberculatus and its Hox gene families provides insights of decapod evolution.</title>
        <authorList>
            <person name="Jeong J.-H."/>
            <person name="Song I."/>
            <person name="Kim S."/>
            <person name="Choi T."/>
            <person name="Kim D."/>
            <person name="Ryu S."/>
            <person name="Kim W."/>
        </authorList>
    </citation>
    <scope>NUCLEOTIDE SEQUENCE [LARGE SCALE GENOMIC DNA]</scope>
    <source>
        <tissue evidence="1">Muscle</tissue>
    </source>
</reference>
<gene>
    <name evidence="1" type="ORF">E2C01_048342</name>
</gene>
<dbReference type="Proteomes" id="UP000324222">
    <property type="component" value="Unassembled WGS sequence"/>
</dbReference>
<sequence length="80" mass="9175">MVMVARKDRWCWKTYENTLISSILRYVDEHYHFSLRQVSGSVWLAMDCDLSGTEIVVVGGPCCAPRRAEPRGTARGQKER</sequence>
<evidence type="ECO:0000313" key="2">
    <source>
        <dbReference type="Proteomes" id="UP000324222"/>
    </source>
</evidence>
<name>A0A5B7GAG8_PORTR</name>
<dbReference type="AlphaFoldDB" id="A0A5B7GAG8"/>
<accession>A0A5B7GAG8</accession>
<evidence type="ECO:0000313" key="1">
    <source>
        <dbReference type="EMBL" id="MPC54427.1"/>
    </source>
</evidence>
<protein>
    <submittedName>
        <fullName evidence="1">Uncharacterized protein</fullName>
    </submittedName>
</protein>
<proteinExistence type="predicted"/>